<evidence type="ECO:0000256" key="7">
    <source>
        <dbReference type="RuleBase" id="RU363032"/>
    </source>
</evidence>
<keyword evidence="5 7" id="KW-1133">Transmembrane helix</keyword>
<evidence type="ECO:0000256" key="1">
    <source>
        <dbReference type="ARBA" id="ARBA00004651"/>
    </source>
</evidence>
<dbReference type="CDD" id="cd06261">
    <property type="entry name" value="TM_PBP2"/>
    <property type="match status" value="1"/>
</dbReference>
<feature type="domain" description="ABC transmembrane type-1" evidence="9">
    <location>
        <begin position="99"/>
        <end position="291"/>
    </location>
</feature>
<dbReference type="SUPFAM" id="SSF161098">
    <property type="entry name" value="MetI-like"/>
    <property type="match status" value="1"/>
</dbReference>
<evidence type="ECO:0000256" key="5">
    <source>
        <dbReference type="ARBA" id="ARBA00022989"/>
    </source>
</evidence>
<feature type="transmembrane region" description="Helical" evidence="7">
    <location>
        <begin position="98"/>
        <end position="122"/>
    </location>
</feature>
<keyword evidence="6 7" id="KW-0472">Membrane</keyword>
<evidence type="ECO:0000256" key="8">
    <source>
        <dbReference type="SAM" id="MobiDB-lite"/>
    </source>
</evidence>
<dbReference type="EMBL" id="AP027732">
    <property type="protein sequence ID" value="BDZ52268.1"/>
    <property type="molecule type" value="Genomic_DNA"/>
</dbReference>
<feature type="transmembrane region" description="Helical" evidence="7">
    <location>
        <begin position="211"/>
        <end position="236"/>
    </location>
</feature>
<feature type="transmembrane region" description="Helical" evidence="7">
    <location>
        <begin position="328"/>
        <end position="349"/>
    </location>
</feature>
<dbReference type="PANTHER" id="PTHR43744">
    <property type="entry name" value="ABC TRANSPORTER PERMEASE PROTEIN MG189-RELATED-RELATED"/>
    <property type="match status" value="1"/>
</dbReference>
<reference evidence="10" key="3">
    <citation type="submission" date="2023-02" db="EMBL/GenBank/DDBJ databases">
        <authorList>
            <person name="Sun Q."/>
            <person name="Mori K."/>
        </authorList>
    </citation>
    <scope>NUCLEOTIDE SEQUENCE</scope>
    <source>
        <strain evidence="10">NBRC 108728</strain>
    </source>
</reference>
<evidence type="ECO:0000256" key="2">
    <source>
        <dbReference type="ARBA" id="ARBA00022448"/>
    </source>
</evidence>
<keyword evidence="2 7" id="KW-0813">Transport</keyword>
<feature type="transmembrane region" description="Helical" evidence="7">
    <location>
        <begin position="41"/>
        <end position="59"/>
    </location>
</feature>
<feature type="transmembrane region" description="Helical" evidence="7">
    <location>
        <begin position="134"/>
        <end position="158"/>
    </location>
</feature>
<gene>
    <name evidence="10" type="ORF">GCM10025867_00360</name>
    <name evidence="11" type="ORF">GCM10025867_45090</name>
</gene>
<keyword evidence="3" id="KW-1003">Cell membrane</keyword>
<evidence type="ECO:0000313" key="11">
    <source>
        <dbReference type="EMBL" id="BDZ52268.1"/>
    </source>
</evidence>
<dbReference type="Pfam" id="PF00528">
    <property type="entry name" value="BPD_transp_1"/>
    <property type="match status" value="1"/>
</dbReference>
<accession>A0ABN6XVY0</accession>
<reference evidence="12" key="2">
    <citation type="journal article" date="2019" name="Int. J. Syst. Evol. Microbiol.">
        <title>The Global Catalogue of Microorganisms (GCM) 10K type strain sequencing project: providing services to taxonomists for standard genome sequencing and annotation.</title>
        <authorList>
            <consortium name="The Broad Institute Genomics Platform"/>
            <consortium name="The Broad Institute Genome Sequencing Center for Infectious Disease"/>
            <person name="Wu L."/>
            <person name="Ma J."/>
        </authorList>
    </citation>
    <scope>NUCLEOTIDE SEQUENCE [LARGE SCALE GENOMIC DNA]</scope>
    <source>
        <strain evidence="12">NBRC 108728</strain>
    </source>
</reference>
<dbReference type="InterPro" id="IPR035906">
    <property type="entry name" value="MetI-like_sf"/>
</dbReference>
<dbReference type="SUPFAM" id="SSF53850">
    <property type="entry name" value="Periplasmic binding protein-like II"/>
    <property type="match status" value="1"/>
</dbReference>
<dbReference type="Pfam" id="PF01547">
    <property type="entry name" value="SBP_bac_1"/>
    <property type="match status" value="1"/>
</dbReference>
<evidence type="ECO:0000313" key="12">
    <source>
        <dbReference type="Proteomes" id="UP001321486"/>
    </source>
</evidence>
<protein>
    <recommendedName>
        <fullName evidence="9">ABC transmembrane type-1 domain-containing protein</fullName>
    </recommendedName>
</protein>
<dbReference type="PANTHER" id="PTHR43744:SF6">
    <property type="entry name" value="ABC TRANSPORTER PERMEASE PROTEIN YESQ-RELATED"/>
    <property type="match status" value="1"/>
</dbReference>
<comment type="similarity">
    <text evidence="7">Belongs to the binding-protein-dependent transport system permease family.</text>
</comment>
<proteinExistence type="inferred from homology"/>
<evidence type="ECO:0000256" key="6">
    <source>
        <dbReference type="ARBA" id="ARBA00023136"/>
    </source>
</evidence>
<dbReference type="Gene3D" id="1.10.3720.10">
    <property type="entry name" value="MetI-like"/>
    <property type="match status" value="1"/>
</dbReference>
<sequence length="761" mass="82447">MTDTTTRIADIVPETAPPSSGRKPKRLPGTSRRISSILKHALLVVVALLMLYPVLWMVVSSIRPNSDIFTHSGLLIDTFDLTHYPKGWNALSMQFGGYLLNSLIVVIGAVVGNLVSCSLAAYAFARLRFRLRTLAFVVMLVTIMLPIHVLIVPQYVFYSHLGWLNTFLPLIVPKFLATDAFFVFLMVQFIRGIPKELDEAARIDGAGHARIFFQVMLPLMVPALATTAIFTFIWTWNDFFSQLIFVTKPSLYTVPVALRSFVDSQSASDYGALFAMSIVSLIPVFLVFLFGQRFLLRGSPRPAANDAPAPPIHLTQRNTMRSRMQRRIAAITATAAALTLLATGCSGSSNGGGDQPALSKDKVTISLNWWGNPARNSNTTKAIALFEKKYPNITVDQSNTDWSGYWDKLATSTAASEMPDVNQFDQLYVASYAQRGALLDLSTVSNTLKSSALPKSVVGTGEVGGKLYAMPVGVTPNGVIINRAALKKEGIAMPDTDTWTWKQFDDLATEVTQKSGGSVHGLGPFGSDSFSLGIWARQHGNNVFDSAGKVTLKPSVLTSYWQQELDWIADKASPSASHIAEGASFTLEQNDLSTGKTAMGFIPAGQFTAYNAANPDADFTMANWPSGSSTDSGFQYPKPSMYWAISSKSEHPAEAALLVNFLLTNKDAGKILGVERGVPSNPAIQTAITPQLSTADKFSLDFTAAMVKKSGKAPAITPNGASDIETMMARYNQQVIFGQKTPKAAAAAFIKELQDNITNAG</sequence>
<evidence type="ECO:0000259" key="9">
    <source>
        <dbReference type="PROSITE" id="PS50928"/>
    </source>
</evidence>
<dbReference type="Proteomes" id="UP001321486">
    <property type="component" value="Chromosome"/>
</dbReference>
<dbReference type="PROSITE" id="PS50928">
    <property type="entry name" value="ABC_TM1"/>
    <property type="match status" value="1"/>
</dbReference>
<dbReference type="InterPro" id="IPR000515">
    <property type="entry name" value="MetI-like"/>
</dbReference>
<dbReference type="EMBL" id="AP027732">
    <property type="protein sequence ID" value="BDZ47795.1"/>
    <property type="molecule type" value="Genomic_DNA"/>
</dbReference>
<reference evidence="10" key="1">
    <citation type="journal article" date="2014" name="Int. J. Syst. Evol. Microbiol.">
        <title>Complete genome of a new Firmicutes species belonging to the dominant human colonic microbiota ('Ruminococcus bicirculans') reveals two chromosomes and a selective capacity to utilize plant glucans.</title>
        <authorList>
            <consortium name="NISC Comparative Sequencing Program"/>
            <person name="Wegmann U."/>
            <person name="Louis P."/>
            <person name="Goesmann A."/>
            <person name="Henrissat B."/>
            <person name="Duncan S.H."/>
            <person name="Flint H.J."/>
        </authorList>
    </citation>
    <scope>NUCLEOTIDE SEQUENCE</scope>
    <source>
        <strain evidence="10">NBRC 108728</strain>
    </source>
</reference>
<comment type="subcellular location">
    <subcellularLocation>
        <location evidence="1 7">Cell membrane</location>
        <topology evidence="1 7">Multi-pass membrane protein</topology>
    </subcellularLocation>
</comment>
<feature type="transmembrane region" description="Helical" evidence="7">
    <location>
        <begin position="270"/>
        <end position="291"/>
    </location>
</feature>
<dbReference type="InterPro" id="IPR006059">
    <property type="entry name" value="SBP"/>
</dbReference>
<organism evidence="10 12">
    <name type="scientific">Frondihabitans sucicola</name>
    <dbReference type="NCBI Taxonomy" id="1268041"/>
    <lineage>
        <taxon>Bacteria</taxon>
        <taxon>Bacillati</taxon>
        <taxon>Actinomycetota</taxon>
        <taxon>Actinomycetes</taxon>
        <taxon>Micrococcales</taxon>
        <taxon>Microbacteriaceae</taxon>
        <taxon>Frondihabitans</taxon>
    </lineage>
</organism>
<feature type="transmembrane region" description="Helical" evidence="7">
    <location>
        <begin position="170"/>
        <end position="190"/>
    </location>
</feature>
<evidence type="ECO:0000256" key="3">
    <source>
        <dbReference type="ARBA" id="ARBA00022475"/>
    </source>
</evidence>
<dbReference type="Gene3D" id="3.40.190.10">
    <property type="entry name" value="Periplasmic binding protein-like II"/>
    <property type="match status" value="2"/>
</dbReference>
<keyword evidence="12" id="KW-1185">Reference proteome</keyword>
<evidence type="ECO:0000313" key="10">
    <source>
        <dbReference type="EMBL" id="BDZ47795.1"/>
    </source>
</evidence>
<feature type="region of interest" description="Disordered" evidence="8">
    <location>
        <begin position="1"/>
        <end position="29"/>
    </location>
</feature>
<evidence type="ECO:0000256" key="4">
    <source>
        <dbReference type="ARBA" id="ARBA00022692"/>
    </source>
</evidence>
<keyword evidence="4 7" id="KW-0812">Transmembrane</keyword>
<name>A0ABN6XVY0_9MICO</name>